<proteinExistence type="predicted"/>
<organism evidence="1">
    <name type="scientific">Rosellinia necatrix</name>
    <name type="common">White root-rot fungus</name>
    <dbReference type="NCBI Taxonomy" id="77044"/>
    <lineage>
        <taxon>Eukaryota</taxon>
        <taxon>Fungi</taxon>
        <taxon>Dikarya</taxon>
        <taxon>Ascomycota</taxon>
        <taxon>Pezizomycotina</taxon>
        <taxon>Sordariomycetes</taxon>
        <taxon>Xylariomycetidae</taxon>
        <taxon>Xylariales</taxon>
        <taxon>Xylariaceae</taxon>
        <taxon>Rosellinia</taxon>
    </lineage>
</organism>
<dbReference type="Proteomes" id="UP000054516">
    <property type="component" value="Unassembled WGS sequence"/>
</dbReference>
<reference evidence="1" key="1">
    <citation type="submission" date="2016-03" db="EMBL/GenBank/DDBJ databases">
        <title>Draft genome sequence of Rosellinia necatrix.</title>
        <authorList>
            <person name="Kanematsu S."/>
        </authorList>
    </citation>
    <scope>NUCLEOTIDE SEQUENCE [LARGE SCALE GENOMIC DNA]</scope>
    <source>
        <strain evidence="1">W97</strain>
    </source>
</reference>
<accession>A0A1S8A583</accession>
<dbReference type="EMBL" id="DF977447">
    <property type="protein sequence ID" value="GAW25199.1"/>
    <property type="molecule type" value="Genomic_DNA"/>
</dbReference>
<sequence>MCELFRVVYKCGGTTQCYLRCDHWAVPYVPGILRKYQGSEDCFYVVPNRMAITHSIHPCFQRDCHKCNPPPAAPEGEARR</sequence>
<keyword evidence="2" id="KW-1185">Reference proteome</keyword>
<evidence type="ECO:0000313" key="2">
    <source>
        <dbReference type="Proteomes" id="UP000054516"/>
    </source>
</evidence>
<name>A0A1S8A583_ROSNE</name>
<evidence type="ECO:0000313" key="1">
    <source>
        <dbReference type="EMBL" id="GAW25199.1"/>
    </source>
</evidence>
<dbReference type="AlphaFoldDB" id="A0A1S8A583"/>
<gene>
    <name evidence="1" type="ORF">SAMD00023353_0204010</name>
</gene>
<protein>
    <submittedName>
        <fullName evidence="1">Uncharacterized protein</fullName>
    </submittedName>
</protein>